<keyword evidence="1" id="KW-0472">Membrane</keyword>
<reference evidence="2" key="1">
    <citation type="submission" date="2021-06" db="EMBL/GenBank/DDBJ databases">
        <title>Parelaphostrongylus tenuis whole genome reference sequence.</title>
        <authorList>
            <person name="Garwood T.J."/>
            <person name="Larsen P.A."/>
            <person name="Fountain-Jones N.M."/>
            <person name="Garbe J.R."/>
            <person name="Macchietto M.G."/>
            <person name="Kania S.A."/>
            <person name="Gerhold R.W."/>
            <person name="Richards J.E."/>
            <person name="Wolf T.M."/>
        </authorList>
    </citation>
    <scope>NUCLEOTIDE SEQUENCE</scope>
    <source>
        <strain evidence="2">MNPRO001-30</strain>
        <tissue evidence="2">Meninges</tissue>
    </source>
</reference>
<evidence type="ECO:0000313" key="3">
    <source>
        <dbReference type="Proteomes" id="UP001196413"/>
    </source>
</evidence>
<protein>
    <submittedName>
        <fullName evidence="2">Uncharacterized protein</fullName>
    </submittedName>
</protein>
<evidence type="ECO:0000313" key="2">
    <source>
        <dbReference type="EMBL" id="KAJ1356038.1"/>
    </source>
</evidence>
<keyword evidence="1" id="KW-1133">Transmembrane helix</keyword>
<comment type="caution">
    <text evidence="2">The sequence shown here is derived from an EMBL/GenBank/DDBJ whole genome shotgun (WGS) entry which is preliminary data.</text>
</comment>
<proteinExistence type="predicted"/>
<evidence type="ECO:0000256" key="1">
    <source>
        <dbReference type="SAM" id="Phobius"/>
    </source>
</evidence>
<dbReference type="Proteomes" id="UP001196413">
    <property type="component" value="Unassembled WGS sequence"/>
</dbReference>
<dbReference type="EMBL" id="JAHQIW010002668">
    <property type="protein sequence ID" value="KAJ1356038.1"/>
    <property type="molecule type" value="Genomic_DNA"/>
</dbReference>
<keyword evidence="3" id="KW-1185">Reference proteome</keyword>
<feature type="transmembrane region" description="Helical" evidence="1">
    <location>
        <begin position="12"/>
        <end position="30"/>
    </location>
</feature>
<gene>
    <name evidence="2" type="ORF">KIN20_013655</name>
</gene>
<name>A0AAD5QL64_PARTN</name>
<sequence>MYNSYSGADSSVVSFFLVSPAFACGVMPAGQERRVAFNVRGFTLPVRMAWTSDACSSSTEC</sequence>
<keyword evidence="1" id="KW-0812">Transmembrane</keyword>
<dbReference type="AlphaFoldDB" id="A0AAD5QL64"/>
<organism evidence="2 3">
    <name type="scientific">Parelaphostrongylus tenuis</name>
    <name type="common">Meningeal worm</name>
    <dbReference type="NCBI Taxonomy" id="148309"/>
    <lineage>
        <taxon>Eukaryota</taxon>
        <taxon>Metazoa</taxon>
        <taxon>Ecdysozoa</taxon>
        <taxon>Nematoda</taxon>
        <taxon>Chromadorea</taxon>
        <taxon>Rhabditida</taxon>
        <taxon>Rhabditina</taxon>
        <taxon>Rhabditomorpha</taxon>
        <taxon>Strongyloidea</taxon>
        <taxon>Metastrongylidae</taxon>
        <taxon>Parelaphostrongylus</taxon>
    </lineage>
</organism>
<accession>A0AAD5QL64</accession>